<comment type="caution">
    <text evidence="1">The sequence shown here is derived from an EMBL/GenBank/DDBJ whole genome shotgun (WGS) entry which is preliminary data.</text>
</comment>
<dbReference type="Proteomes" id="UP000826651">
    <property type="component" value="Unassembled WGS sequence"/>
</dbReference>
<accession>A0ABS7S9M5</accession>
<organism evidence="1 2">
    <name type="scientific">Occultella gossypii</name>
    <dbReference type="NCBI Taxonomy" id="2800820"/>
    <lineage>
        <taxon>Bacteria</taxon>
        <taxon>Bacillati</taxon>
        <taxon>Actinomycetota</taxon>
        <taxon>Actinomycetes</taxon>
        <taxon>Micrococcales</taxon>
        <taxon>Ruaniaceae</taxon>
        <taxon>Occultella</taxon>
    </lineage>
</organism>
<evidence type="ECO:0000313" key="2">
    <source>
        <dbReference type="Proteomes" id="UP000826651"/>
    </source>
</evidence>
<dbReference type="RefSeq" id="WP_223406414.1">
    <property type="nucleotide sequence ID" value="NZ_JAGSHT010000012.1"/>
</dbReference>
<evidence type="ECO:0000313" key="1">
    <source>
        <dbReference type="EMBL" id="MBZ2197025.1"/>
    </source>
</evidence>
<evidence type="ECO:0008006" key="3">
    <source>
        <dbReference type="Google" id="ProtNLM"/>
    </source>
</evidence>
<dbReference type="EMBL" id="JAGSHT010000012">
    <property type="protein sequence ID" value="MBZ2197025.1"/>
    <property type="molecule type" value="Genomic_DNA"/>
</dbReference>
<reference evidence="1 2" key="1">
    <citation type="submission" date="2021-04" db="EMBL/GenBank/DDBJ databases">
        <title>Ruania sp. nov., isolated from sandy soil of mangrove forest.</title>
        <authorList>
            <person name="Ge X."/>
            <person name="Huang R."/>
            <person name="Liu W."/>
        </authorList>
    </citation>
    <scope>NUCLEOTIDE SEQUENCE [LARGE SCALE GENOMIC DNA]</scope>
    <source>
        <strain evidence="1 2">N2-46</strain>
    </source>
</reference>
<gene>
    <name evidence="1" type="ORF">KCQ71_12735</name>
</gene>
<keyword evidence="2" id="KW-1185">Reference proteome</keyword>
<proteinExistence type="predicted"/>
<name>A0ABS7S9M5_9MICO</name>
<sequence>MSTVLAVGLAIGHTGAQPKSPYSVADTDIHLLGEPQWQVWVLAGGPRPQDRSWSRADLAREAAAHGVAGFDAAYEDLLARRLLVETDPAGTWARTVRFHPLLNGLGKLDADGTEYGLGLLGETPLVHLDRDAYDAWQWLPFTPTVGAAAETLKLASGPDGWAAVAERVSGLLAMDVGYLISVPGTTGEQRGSPG</sequence>
<protein>
    <recommendedName>
        <fullName evidence="3">NUDIX hydrolase</fullName>
    </recommendedName>
</protein>